<reference evidence="2 3" key="1">
    <citation type="submission" date="2018-06" db="EMBL/GenBank/DDBJ databases">
        <authorList>
            <consortium name="Pathogen Informatics"/>
            <person name="Doyle S."/>
        </authorList>
    </citation>
    <scope>NUCLEOTIDE SEQUENCE [LARGE SCALE GENOMIC DNA]</scope>
    <source>
        <strain evidence="2 3">NCTC11370</strain>
    </source>
</reference>
<dbReference type="GeneID" id="93292105"/>
<feature type="transmembrane region" description="Helical" evidence="1">
    <location>
        <begin position="120"/>
        <end position="142"/>
    </location>
</feature>
<dbReference type="OrthoDB" id="5654051at2"/>
<proteinExistence type="predicted"/>
<organism evidence="2 3">
    <name type="scientific">Fluoribacter dumoffii</name>
    <dbReference type="NCBI Taxonomy" id="463"/>
    <lineage>
        <taxon>Bacteria</taxon>
        <taxon>Pseudomonadati</taxon>
        <taxon>Pseudomonadota</taxon>
        <taxon>Gammaproteobacteria</taxon>
        <taxon>Legionellales</taxon>
        <taxon>Legionellaceae</taxon>
        <taxon>Fluoribacter</taxon>
    </lineage>
</organism>
<keyword evidence="3" id="KW-1185">Reference proteome</keyword>
<feature type="transmembrane region" description="Helical" evidence="1">
    <location>
        <begin position="148"/>
        <end position="171"/>
    </location>
</feature>
<evidence type="ECO:0000313" key="2">
    <source>
        <dbReference type="EMBL" id="STO21246.1"/>
    </source>
</evidence>
<evidence type="ECO:0000313" key="3">
    <source>
        <dbReference type="Proteomes" id="UP000254554"/>
    </source>
</evidence>
<gene>
    <name evidence="2" type="ORF">NCTC11370_01311</name>
</gene>
<keyword evidence="1" id="KW-1133">Transmembrane helix</keyword>
<name>A0A377G8V2_9GAMM</name>
<keyword evidence="1" id="KW-0472">Membrane</keyword>
<accession>A0A377G8V2</accession>
<dbReference type="RefSeq" id="WP_010653527.1">
    <property type="nucleotide sequence ID" value="NZ_JAPHOO010000001.1"/>
</dbReference>
<keyword evidence="1" id="KW-0812">Transmembrane</keyword>
<evidence type="ECO:0000256" key="1">
    <source>
        <dbReference type="SAM" id="Phobius"/>
    </source>
</evidence>
<dbReference type="Proteomes" id="UP000254554">
    <property type="component" value="Unassembled WGS sequence"/>
</dbReference>
<dbReference type="AlphaFoldDB" id="A0A377G8V2"/>
<sequence length="216" mass="24171">MFTKLYFPSFFTAPYEKNISKKLSSSDTLGWDRDKFKALLRLKSHASKITSSLSELKGLMQPSQIDSFYQYLSFVMEKAISEKSFNPALYRNELNNRFLLLKDEVGESKKVDKFFSGCNIFTNSIVATTGVLGVALFGAAVFTGPLGMALLAVGMTILSALIATIAAYSIYVDARFLGDKQLREIEDGVTYLSNYYPEDLRFAPEVEEDASWLSCM</sequence>
<dbReference type="EMBL" id="UGGT01000001">
    <property type="protein sequence ID" value="STO21246.1"/>
    <property type="molecule type" value="Genomic_DNA"/>
</dbReference>
<protein>
    <submittedName>
        <fullName evidence="2">Uncharacterized protein</fullName>
    </submittedName>
</protein>